<gene>
    <name evidence="7" type="ORF">GSLYS_00006049001</name>
</gene>
<dbReference type="GO" id="GO:0032981">
    <property type="term" value="P:mitochondrial respiratory chain complex I assembly"/>
    <property type="evidence" value="ECO:0007669"/>
    <property type="project" value="TreeGrafter"/>
</dbReference>
<feature type="transmembrane region" description="Helical" evidence="6">
    <location>
        <begin position="174"/>
        <end position="196"/>
    </location>
</feature>
<comment type="caution">
    <text evidence="7">The sequence shown here is derived from an EMBL/GenBank/DDBJ whole genome shotgun (WGS) entry which is preliminary data.</text>
</comment>
<keyword evidence="8" id="KW-1185">Reference proteome</keyword>
<evidence type="ECO:0000256" key="6">
    <source>
        <dbReference type="SAM" id="Phobius"/>
    </source>
</evidence>
<keyword evidence="5 6" id="KW-0472">Membrane</keyword>
<feature type="transmembrane region" description="Helical" evidence="6">
    <location>
        <begin position="85"/>
        <end position="103"/>
    </location>
</feature>
<keyword evidence="3 6" id="KW-1133">Transmembrane helix</keyword>
<dbReference type="AlphaFoldDB" id="A0AAV2HHJ8"/>
<protein>
    <submittedName>
        <fullName evidence="7">Uncharacterized protein</fullName>
    </submittedName>
</protein>
<evidence type="ECO:0000313" key="7">
    <source>
        <dbReference type="EMBL" id="CAL1531970.1"/>
    </source>
</evidence>
<comment type="subcellular location">
    <subcellularLocation>
        <location evidence="1">Mitochondrion membrane</location>
        <topology evidence="1">Multi-pass membrane protein</topology>
    </subcellularLocation>
</comment>
<evidence type="ECO:0000256" key="2">
    <source>
        <dbReference type="ARBA" id="ARBA00022692"/>
    </source>
</evidence>
<keyword evidence="4" id="KW-0496">Mitochondrion</keyword>
<organism evidence="7 8">
    <name type="scientific">Lymnaea stagnalis</name>
    <name type="common">Great pond snail</name>
    <name type="synonym">Helix stagnalis</name>
    <dbReference type="NCBI Taxonomy" id="6523"/>
    <lineage>
        <taxon>Eukaryota</taxon>
        <taxon>Metazoa</taxon>
        <taxon>Spiralia</taxon>
        <taxon>Lophotrochozoa</taxon>
        <taxon>Mollusca</taxon>
        <taxon>Gastropoda</taxon>
        <taxon>Heterobranchia</taxon>
        <taxon>Euthyneura</taxon>
        <taxon>Panpulmonata</taxon>
        <taxon>Hygrophila</taxon>
        <taxon>Lymnaeoidea</taxon>
        <taxon>Lymnaeidae</taxon>
        <taxon>Lymnaea</taxon>
    </lineage>
</organism>
<dbReference type="PANTHER" id="PTHR16296:SF2">
    <property type="entry name" value="TRANSMEMBRANE PROTEIN 126A"/>
    <property type="match status" value="1"/>
</dbReference>
<keyword evidence="2 6" id="KW-0812">Transmembrane</keyword>
<dbReference type="EMBL" id="CAXITT010000102">
    <property type="protein sequence ID" value="CAL1531970.1"/>
    <property type="molecule type" value="Genomic_DNA"/>
</dbReference>
<dbReference type="PANTHER" id="PTHR16296">
    <property type="entry name" value="UNCHARACTERIZED HYPOTHALAMUS PROTEIN HT007"/>
    <property type="match status" value="1"/>
</dbReference>
<accession>A0AAV2HHJ8</accession>
<dbReference type="GO" id="GO:0031966">
    <property type="term" value="C:mitochondrial membrane"/>
    <property type="evidence" value="ECO:0007669"/>
    <property type="project" value="UniProtKB-SubCell"/>
</dbReference>
<reference evidence="7 8" key="1">
    <citation type="submission" date="2024-04" db="EMBL/GenBank/DDBJ databases">
        <authorList>
            <consortium name="Genoscope - CEA"/>
            <person name="William W."/>
        </authorList>
    </citation>
    <scope>NUCLEOTIDE SEQUENCE [LARGE SCALE GENOMIC DNA]</scope>
</reference>
<proteinExistence type="predicted"/>
<dbReference type="Pfam" id="PF07114">
    <property type="entry name" value="TMEM126"/>
    <property type="match status" value="1"/>
</dbReference>
<feature type="transmembrane region" description="Helical" evidence="6">
    <location>
        <begin position="53"/>
        <end position="73"/>
    </location>
</feature>
<evidence type="ECO:0000256" key="4">
    <source>
        <dbReference type="ARBA" id="ARBA00023128"/>
    </source>
</evidence>
<evidence type="ECO:0000313" key="8">
    <source>
        <dbReference type="Proteomes" id="UP001497497"/>
    </source>
</evidence>
<feature type="transmembrane region" description="Helical" evidence="6">
    <location>
        <begin position="134"/>
        <end position="154"/>
    </location>
</feature>
<dbReference type="InterPro" id="IPR009801">
    <property type="entry name" value="TMEM126"/>
</dbReference>
<evidence type="ECO:0000256" key="1">
    <source>
        <dbReference type="ARBA" id="ARBA00004225"/>
    </source>
</evidence>
<name>A0AAV2HHJ8_LYMST</name>
<evidence type="ECO:0000256" key="5">
    <source>
        <dbReference type="ARBA" id="ARBA00023136"/>
    </source>
</evidence>
<dbReference type="Proteomes" id="UP001497497">
    <property type="component" value="Unassembled WGS sequence"/>
</dbReference>
<sequence>MTEAGLRSKPVLLKRGDAVPQNAILMQDDEVLIYQMQRLKNIQPQSEVRALNYGIYTLGACAGLSGFIIASTMRRNFKLGGLRKMLTYGPTVAVCGGLAGIVHEFNVKQSILLGKESCVTCVALRSGFYQATLGVGYTFIVSFLTCVLTAREYYTLPMPQASKGMVFLRLVRQVSPTANVLLMLGLFNMFIGASLAQKEFKLFVKYFSHSTSNDVVLNEEFLKE</sequence>
<evidence type="ECO:0000256" key="3">
    <source>
        <dbReference type="ARBA" id="ARBA00022989"/>
    </source>
</evidence>